<feature type="transmembrane region" description="Helical" evidence="1">
    <location>
        <begin position="12"/>
        <end position="31"/>
    </location>
</feature>
<sequence length="180" mass="20773">MMILTTIEMGPLADWVGGLGSIIAIFVGFFYRSHDKKIQIEIKGYLYHFKKDIKRPVSQNKDHLSTENYENTYFKINVKNVGDIDMKIVEAGITDKEFTYADIWQDVREKNYAKYTFEVNKKIVGKTALPLNMPWVDEELGGIITAQDAKKLKVYAIDALDNIYYGKLKFVNDIDEKIKS</sequence>
<dbReference type="GeneID" id="99674309"/>
<keyword evidence="1" id="KW-0812">Transmembrane</keyword>
<dbReference type="EMBL" id="OKQR01000001">
    <property type="protein sequence ID" value="SPD91363.1"/>
    <property type="molecule type" value="Genomic_DNA"/>
</dbReference>
<evidence type="ECO:0000256" key="1">
    <source>
        <dbReference type="SAM" id="Phobius"/>
    </source>
</evidence>
<reference evidence="3 4" key="2">
    <citation type="submission" date="2018-02" db="EMBL/GenBank/DDBJ databases">
        <authorList>
            <person name="Cohen D.B."/>
            <person name="Kent A.D."/>
        </authorList>
    </citation>
    <scope>NUCLEOTIDE SEQUENCE [LARGE SCALE GENOMIC DNA]</scope>
    <source>
        <strain evidence="3 4">CECT 9216</strain>
    </source>
</reference>
<dbReference type="RefSeq" id="WP_227005809.1">
    <property type="nucleotide sequence ID" value="NZ_AP017935.1"/>
</dbReference>
<reference evidence="2 5" key="1">
    <citation type="submission" date="2018-02" db="EMBL/GenBank/DDBJ databases">
        <authorList>
            <person name="Rodrigo-Torres L."/>
            <person name="Arahal R. D."/>
            <person name="Lucena T."/>
        </authorList>
    </citation>
    <scope>NUCLEOTIDE SEQUENCE [LARGE SCALE GENOMIC DNA]</scope>
    <source>
        <strain evidence="2 5">CECT 8486</strain>
    </source>
</reference>
<dbReference type="Proteomes" id="UP000237923">
    <property type="component" value="Unassembled WGS sequence"/>
</dbReference>
<evidence type="ECO:0000313" key="3">
    <source>
        <dbReference type="EMBL" id="SPE06588.1"/>
    </source>
</evidence>
<name>A0A2N9K7Q3_9LACO</name>
<gene>
    <name evidence="2" type="ORF">LES8486_00340</name>
    <name evidence="3" type="ORF">LES9216_00487</name>
</gene>
<dbReference type="Proteomes" id="UP000239237">
    <property type="component" value="Unassembled WGS sequence"/>
</dbReference>
<keyword evidence="1" id="KW-0472">Membrane</keyword>
<organism evidence="3 4">
    <name type="scientific">Leuconostoc suionicum</name>
    <dbReference type="NCBI Taxonomy" id="1511761"/>
    <lineage>
        <taxon>Bacteria</taxon>
        <taxon>Bacillati</taxon>
        <taxon>Bacillota</taxon>
        <taxon>Bacilli</taxon>
        <taxon>Lactobacillales</taxon>
        <taxon>Lactobacillaceae</taxon>
        <taxon>Leuconostoc</taxon>
    </lineage>
</organism>
<dbReference type="AlphaFoldDB" id="A0A2N9K7Q3"/>
<accession>A0A2N9K7Q3</accession>
<keyword evidence="5" id="KW-1185">Reference proteome</keyword>
<evidence type="ECO:0000313" key="2">
    <source>
        <dbReference type="EMBL" id="SPD91363.1"/>
    </source>
</evidence>
<evidence type="ECO:0000313" key="4">
    <source>
        <dbReference type="Proteomes" id="UP000237923"/>
    </source>
</evidence>
<protein>
    <submittedName>
        <fullName evidence="3">Uncharacterized protein</fullName>
    </submittedName>
</protein>
<evidence type="ECO:0000313" key="5">
    <source>
        <dbReference type="Proteomes" id="UP000239237"/>
    </source>
</evidence>
<keyword evidence="1" id="KW-1133">Transmembrane helix</keyword>
<proteinExistence type="predicted"/>
<dbReference type="EMBL" id="OKQU01000001">
    <property type="protein sequence ID" value="SPE06588.1"/>
    <property type="molecule type" value="Genomic_DNA"/>
</dbReference>